<protein>
    <recommendedName>
        <fullName evidence="16">Integrase catalytic domain-containing protein</fullName>
    </recommendedName>
</protein>
<evidence type="ECO:0000256" key="4">
    <source>
        <dbReference type="ARBA" id="ARBA00022722"/>
    </source>
</evidence>
<dbReference type="InterPro" id="IPR041373">
    <property type="entry name" value="RT_RNaseH"/>
</dbReference>
<dbReference type="InterPro" id="IPR036397">
    <property type="entry name" value="RNaseH_sf"/>
</dbReference>
<accession>A0AAP0PBF7</accession>
<evidence type="ECO:0000256" key="13">
    <source>
        <dbReference type="ARBA" id="ARBA00023125"/>
    </source>
</evidence>
<dbReference type="InterPro" id="IPR012337">
    <property type="entry name" value="RNaseH-like_sf"/>
</dbReference>
<dbReference type="Gene3D" id="3.10.20.370">
    <property type="match status" value="1"/>
</dbReference>
<proteinExistence type="predicted"/>
<dbReference type="SUPFAM" id="SSF54160">
    <property type="entry name" value="Chromo domain-like"/>
    <property type="match status" value="1"/>
</dbReference>
<dbReference type="InterPro" id="IPR050951">
    <property type="entry name" value="Retrovirus_Pol_polyprotein"/>
</dbReference>
<evidence type="ECO:0000313" key="18">
    <source>
        <dbReference type="Proteomes" id="UP001420932"/>
    </source>
</evidence>
<comment type="caution">
    <text evidence="17">The sequence shown here is derived from an EMBL/GenBank/DDBJ whole genome shotgun (WGS) entry which is preliminary data.</text>
</comment>
<dbReference type="Pfam" id="PF24626">
    <property type="entry name" value="SH3_Tf2-1"/>
    <property type="match status" value="1"/>
</dbReference>
<feature type="domain" description="Integrase catalytic" evidence="16">
    <location>
        <begin position="297"/>
        <end position="461"/>
    </location>
</feature>
<keyword evidence="7" id="KW-0255">Endonuclease</keyword>
<keyword evidence="13" id="KW-0238">DNA-binding</keyword>
<keyword evidence="1" id="KW-0645">Protease</keyword>
<keyword evidence="10" id="KW-0229">DNA integration</keyword>
<evidence type="ECO:0000313" key="17">
    <source>
        <dbReference type="EMBL" id="KAK9134740.1"/>
    </source>
</evidence>
<evidence type="ECO:0000256" key="15">
    <source>
        <dbReference type="SAM" id="MobiDB-lite"/>
    </source>
</evidence>
<dbReference type="SUPFAM" id="SSF56672">
    <property type="entry name" value="DNA/RNA polymerases"/>
    <property type="match status" value="1"/>
</dbReference>
<dbReference type="AlphaFoldDB" id="A0AAP0PBF7"/>
<evidence type="ECO:0000256" key="5">
    <source>
        <dbReference type="ARBA" id="ARBA00022723"/>
    </source>
</evidence>
<dbReference type="GO" id="GO:0015074">
    <property type="term" value="P:DNA integration"/>
    <property type="evidence" value="ECO:0007669"/>
    <property type="project" value="UniProtKB-KW"/>
</dbReference>
<dbReference type="GO" id="GO:0003677">
    <property type="term" value="F:DNA binding"/>
    <property type="evidence" value="ECO:0007669"/>
    <property type="project" value="UniProtKB-KW"/>
</dbReference>
<dbReference type="FunFam" id="3.10.20.370:FF:000001">
    <property type="entry name" value="Retrovirus-related Pol polyprotein from transposon 17.6-like protein"/>
    <property type="match status" value="1"/>
</dbReference>
<evidence type="ECO:0000259" key="16">
    <source>
        <dbReference type="PROSITE" id="PS50994"/>
    </source>
</evidence>
<dbReference type="GO" id="GO:0003964">
    <property type="term" value="F:RNA-directed DNA polymerase activity"/>
    <property type="evidence" value="ECO:0007669"/>
    <property type="project" value="UniProtKB-KW"/>
</dbReference>
<evidence type="ECO:0000256" key="12">
    <source>
        <dbReference type="ARBA" id="ARBA00022932"/>
    </source>
</evidence>
<evidence type="ECO:0000256" key="14">
    <source>
        <dbReference type="ARBA" id="ARBA00023172"/>
    </source>
</evidence>
<dbReference type="Pfam" id="PF17917">
    <property type="entry name" value="RT_RNaseH"/>
    <property type="match status" value="1"/>
</dbReference>
<dbReference type="GO" id="GO:0004190">
    <property type="term" value="F:aspartic-type endopeptidase activity"/>
    <property type="evidence" value="ECO:0007669"/>
    <property type="project" value="UniProtKB-KW"/>
</dbReference>
<sequence>MGQLLSHLPSSSRKMHLRGVRRRKRLFKFVKTSNDHGAWLRDSGFHPTFVLETDASGFGLGAVLMQQGHPIAYFSQLLSPRNQLKSIYERELMAMVLAVQKWRHYLLGRHFLINTDQRSLKYLLEQRVVQPEYQKWVAKLIGYDFEIQFKAGVTNKAADALSRINPPSKVSLQTLVSHRILEVQDIKEAVAHDPFLSKVLADLQQGSAAWPHYTLHHGLLLFKSKLVLPKGSPLLQRILFEYHDGALGGHSGFLRTFKRIERDLYWVGMRQDIKRYVAECSICQQHKYQSLSPAGLLQPLPIPQQVWEDVAMDFIEGLPKSNGFSVIFVVVDRLTKYGHFIPLAHPFSAKSVAVVFVREVVRLHGFPRSIVSDRDKVFLSSFWSELFKLQGTRLHHSTAYHPQSDGQSEVVNRCLETYLRCFTSDTPKQWSLWLAWAEFWYNTTFHASTNMTPFKAVYGREPPPIVRYGAYTTAVADLDAQLKTRDVILDELKFHLARAQSKMKATADTHRRNMEFSIGDLVYLKIRPYRQRSLARRPNEKLSPRFFGPFKVLERVGVVAYKLELPPSTSIHPVFHISQLRPVLGSTDRVQPLPASLTDEMEWSVVPAQAAGFRRTERGREVLIYWKDLPTFEATWELVDVIRHQFPEFHLEDKVGSCGDGIDKPPIKLKYSRRHKKHEGTRGGASVDSIN</sequence>
<keyword evidence="14" id="KW-0233">DNA recombination</keyword>
<dbReference type="GO" id="GO:0006310">
    <property type="term" value="P:DNA recombination"/>
    <property type="evidence" value="ECO:0007669"/>
    <property type="project" value="UniProtKB-KW"/>
</dbReference>
<reference evidence="17 18" key="1">
    <citation type="submission" date="2024-01" db="EMBL/GenBank/DDBJ databases">
        <title>Genome assemblies of Stephania.</title>
        <authorList>
            <person name="Yang L."/>
        </authorList>
    </citation>
    <scope>NUCLEOTIDE SEQUENCE [LARGE SCALE GENOMIC DNA]</scope>
    <source>
        <strain evidence="17">YNDBR</strain>
        <tissue evidence="17">Leaf</tissue>
    </source>
</reference>
<dbReference type="FunFam" id="3.30.420.10:FF:000219">
    <property type="entry name" value="Putative retroelement"/>
    <property type="match status" value="1"/>
</dbReference>
<evidence type="ECO:0000256" key="3">
    <source>
        <dbReference type="ARBA" id="ARBA00022695"/>
    </source>
</evidence>
<keyword evidence="2" id="KW-0808">Transferase</keyword>
<dbReference type="InterPro" id="IPR001584">
    <property type="entry name" value="Integrase_cat-core"/>
</dbReference>
<dbReference type="InterPro" id="IPR016197">
    <property type="entry name" value="Chromo-like_dom_sf"/>
</dbReference>
<dbReference type="Pfam" id="PF17921">
    <property type="entry name" value="Integrase_H2C2"/>
    <property type="match status" value="1"/>
</dbReference>
<dbReference type="GO" id="GO:0003887">
    <property type="term" value="F:DNA-directed DNA polymerase activity"/>
    <property type="evidence" value="ECO:0007669"/>
    <property type="project" value="UniProtKB-KW"/>
</dbReference>
<dbReference type="InterPro" id="IPR043502">
    <property type="entry name" value="DNA/RNA_pol_sf"/>
</dbReference>
<dbReference type="Proteomes" id="UP001420932">
    <property type="component" value="Unassembled WGS sequence"/>
</dbReference>
<organism evidence="17 18">
    <name type="scientific">Stephania yunnanensis</name>
    <dbReference type="NCBI Taxonomy" id="152371"/>
    <lineage>
        <taxon>Eukaryota</taxon>
        <taxon>Viridiplantae</taxon>
        <taxon>Streptophyta</taxon>
        <taxon>Embryophyta</taxon>
        <taxon>Tracheophyta</taxon>
        <taxon>Spermatophyta</taxon>
        <taxon>Magnoliopsida</taxon>
        <taxon>Ranunculales</taxon>
        <taxon>Menispermaceae</taxon>
        <taxon>Menispermoideae</taxon>
        <taxon>Cissampelideae</taxon>
        <taxon>Stephania</taxon>
    </lineage>
</organism>
<name>A0AAP0PBF7_9MAGN</name>
<dbReference type="InterPro" id="IPR056924">
    <property type="entry name" value="SH3_Tf2-1"/>
</dbReference>
<dbReference type="CDD" id="cd09274">
    <property type="entry name" value="RNase_HI_RT_Ty3"/>
    <property type="match status" value="1"/>
</dbReference>
<dbReference type="EMBL" id="JBBNAF010000006">
    <property type="protein sequence ID" value="KAK9134740.1"/>
    <property type="molecule type" value="Genomic_DNA"/>
</dbReference>
<dbReference type="PANTHER" id="PTHR37984">
    <property type="entry name" value="PROTEIN CBG26694"/>
    <property type="match status" value="1"/>
</dbReference>
<dbReference type="InterPro" id="IPR041588">
    <property type="entry name" value="Integrase_H2C2"/>
</dbReference>
<dbReference type="GO" id="GO:0046872">
    <property type="term" value="F:metal ion binding"/>
    <property type="evidence" value="ECO:0007669"/>
    <property type="project" value="UniProtKB-KW"/>
</dbReference>
<keyword evidence="4" id="KW-0540">Nuclease</keyword>
<gene>
    <name evidence="17" type="ORF">Syun_014070</name>
</gene>
<feature type="region of interest" description="Disordered" evidence="15">
    <location>
        <begin position="672"/>
        <end position="691"/>
    </location>
</feature>
<dbReference type="PANTHER" id="PTHR37984:SF5">
    <property type="entry name" value="PROTEIN NYNRIN-LIKE"/>
    <property type="match status" value="1"/>
</dbReference>
<keyword evidence="5" id="KW-0479">Metal-binding</keyword>
<keyword evidence="11" id="KW-0695">RNA-directed DNA polymerase</keyword>
<evidence type="ECO:0000256" key="11">
    <source>
        <dbReference type="ARBA" id="ARBA00022918"/>
    </source>
</evidence>
<evidence type="ECO:0000256" key="9">
    <source>
        <dbReference type="ARBA" id="ARBA00022842"/>
    </source>
</evidence>
<dbReference type="PROSITE" id="PS50994">
    <property type="entry name" value="INTEGRASE"/>
    <property type="match status" value="1"/>
</dbReference>
<dbReference type="GO" id="GO:0004519">
    <property type="term" value="F:endonuclease activity"/>
    <property type="evidence" value="ECO:0007669"/>
    <property type="project" value="UniProtKB-KW"/>
</dbReference>
<keyword evidence="3" id="KW-0548">Nucleotidyltransferase</keyword>
<dbReference type="Gene3D" id="1.10.340.70">
    <property type="match status" value="1"/>
</dbReference>
<keyword evidence="12" id="KW-0239">DNA-directed DNA polymerase</keyword>
<dbReference type="GO" id="GO:0006508">
    <property type="term" value="P:proteolysis"/>
    <property type="evidence" value="ECO:0007669"/>
    <property type="project" value="UniProtKB-KW"/>
</dbReference>
<dbReference type="Gene3D" id="3.30.420.10">
    <property type="entry name" value="Ribonuclease H-like superfamily/Ribonuclease H"/>
    <property type="match status" value="1"/>
</dbReference>
<dbReference type="FunFam" id="1.10.340.70:FF:000001">
    <property type="entry name" value="Retrovirus-related Pol polyprotein from transposon gypsy-like Protein"/>
    <property type="match status" value="1"/>
</dbReference>
<dbReference type="SUPFAM" id="SSF53098">
    <property type="entry name" value="Ribonuclease H-like"/>
    <property type="match status" value="1"/>
</dbReference>
<keyword evidence="6" id="KW-0064">Aspartyl protease</keyword>
<keyword evidence="8" id="KW-0378">Hydrolase</keyword>
<evidence type="ECO:0000256" key="10">
    <source>
        <dbReference type="ARBA" id="ARBA00022908"/>
    </source>
</evidence>
<evidence type="ECO:0000256" key="8">
    <source>
        <dbReference type="ARBA" id="ARBA00022801"/>
    </source>
</evidence>
<evidence type="ECO:0000256" key="6">
    <source>
        <dbReference type="ARBA" id="ARBA00022750"/>
    </source>
</evidence>
<keyword evidence="18" id="KW-1185">Reference proteome</keyword>
<evidence type="ECO:0000256" key="7">
    <source>
        <dbReference type="ARBA" id="ARBA00022759"/>
    </source>
</evidence>
<keyword evidence="9" id="KW-0460">Magnesium</keyword>
<evidence type="ECO:0000256" key="2">
    <source>
        <dbReference type="ARBA" id="ARBA00022679"/>
    </source>
</evidence>
<evidence type="ECO:0000256" key="1">
    <source>
        <dbReference type="ARBA" id="ARBA00022670"/>
    </source>
</evidence>